<accession>A0A098VUQ8</accession>
<evidence type="ECO:0000259" key="5">
    <source>
        <dbReference type="PROSITE" id="PS50103"/>
    </source>
</evidence>
<evidence type="ECO:0000313" key="6">
    <source>
        <dbReference type="EMBL" id="KGG51396.1"/>
    </source>
</evidence>
<feature type="zinc finger region" description="C3H1-type" evidence="4">
    <location>
        <begin position="1"/>
        <end position="27"/>
    </location>
</feature>
<evidence type="ECO:0000256" key="4">
    <source>
        <dbReference type="PROSITE-ProRule" id="PRU00723"/>
    </source>
</evidence>
<dbReference type="Proteomes" id="UP000029725">
    <property type="component" value="Unassembled WGS sequence"/>
</dbReference>
<organism evidence="6 7">
    <name type="scientific">Mitosporidium daphniae</name>
    <dbReference type="NCBI Taxonomy" id="1485682"/>
    <lineage>
        <taxon>Eukaryota</taxon>
        <taxon>Fungi</taxon>
        <taxon>Fungi incertae sedis</taxon>
        <taxon>Microsporidia</taxon>
        <taxon>Mitosporidium</taxon>
    </lineage>
</organism>
<dbReference type="GeneID" id="25259722"/>
<gene>
    <name evidence="6" type="ORF">DI09_36p70</name>
</gene>
<dbReference type="GO" id="GO:0008270">
    <property type="term" value="F:zinc ion binding"/>
    <property type="evidence" value="ECO:0007669"/>
    <property type="project" value="UniProtKB-KW"/>
</dbReference>
<keyword evidence="3 4" id="KW-0862">Zinc</keyword>
<dbReference type="InterPro" id="IPR000571">
    <property type="entry name" value="Znf_CCCH"/>
</dbReference>
<dbReference type="RefSeq" id="XP_013237840.1">
    <property type="nucleotide sequence ID" value="XM_013382386.1"/>
</dbReference>
<reference evidence="6 7" key="1">
    <citation type="submission" date="2014-04" db="EMBL/GenBank/DDBJ databases">
        <title>A new species of microsporidia sheds light on the evolution of extreme parasitism.</title>
        <authorList>
            <person name="Haag K.L."/>
            <person name="James T.Y."/>
            <person name="Larsson R."/>
            <person name="Schaer T.M."/>
            <person name="Refardt D."/>
            <person name="Pombert J.-F."/>
            <person name="Ebert D."/>
        </authorList>
    </citation>
    <scope>NUCLEOTIDE SEQUENCE [LARGE SCALE GENOMIC DNA]</scope>
    <source>
        <strain evidence="6 7">UGP3</strain>
        <tissue evidence="6">Spores</tissue>
    </source>
</reference>
<dbReference type="AlphaFoldDB" id="A0A098VUQ8"/>
<dbReference type="SUPFAM" id="SSF90229">
    <property type="entry name" value="CCCH zinc finger"/>
    <property type="match status" value="1"/>
</dbReference>
<comment type="caution">
    <text evidence="6">The sequence shown here is derived from an EMBL/GenBank/DDBJ whole genome shotgun (WGS) entry which is preliminary data.</text>
</comment>
<keyword evidence="1 4" id="KW-0479">Metal-binding</keyword>
<dbReference type="InterPro" id="IPR036855">
    <property type="entry name" value="Znf_CCCH_sf"/>
</dbReference>
<feature type="domain" description="C3H1-type" evidence="5">
    <location>
        <begin position="1"/>
        <end position="27"/>
    </location>
</feature>
<proteinExistence type="predicted"/>
<keyword evidence="2 4" id="KW-0863">Zinc-finger</keyword>
<dbReference type="Pfam" id="PF18345">
    <property type="entry name" value="zf_CCCH_4"/>
    <property type="match status" value="1"/>
</dbReference>
<dbReference type="EMBL" id="JMKJ01000299">
    <property type="protein sequence ID" value="KGG51396.1"/>
    <property type="molecule type" value="Genomic_DNA"/>
</dbReference>
<dbReference type="HOGENOM" id="CLU_1166079_0_0_1"/>
<evidence type="ECO:0000313" key="7">
    <source>
        <dbReference type="Proteomes" id="UP000029725"/>
    </source>
</evidence>
<evidence type="ECO:0000256" key="3">
    <source>
        <dbReference type="ARBA" id="ARBA00022833"/>
    </source>
</evidence>
<name>A0A098VUQ8_9MICR</name>
<dbReference type="OrthoDB" id="20729at2759"/>
<keyword evidence="7" id="KW-1185">Reference proteome</keyword>
<evidence type="ECO:0000256" key="1">
    <source>
        <dbReference type="ARBA" id="ARBA00022723"/>
    </source>
</evidence>
<protein>
    <recommendedName>
        <fullName evidence="5">C3H1-type domain-containing protein</fullName>
    </recommendedName>
</protein>
<dbReference type="PROSITE" id="PS50103">
    <property type="entry name" value="ZF_C3H1"/>
    <property type="match status" value="1"/>
</dbReference>
<dbReference type="Gene3D" id="4.10.1000.10">
    <property type="entry name" value="Zinc finger, CCCH-type"/>
    <property type="match status" value="1"/>
</dbReference>
<sequence length="238" mass="26061">MATIKCRYFIAGSCKFGDQCRFLHASDNQRTVQTNEMVEDIAEGPVWPFSSYKDYSSGNRYFDDLSPEEVILEGRKSGSNYQGFALEARRNIVSSIQRASGSPAFPVTGAPLLSANLFTPISKSNPFSKSSSSSSTGFVMGMTAPENNTISFGATRAESNSTPFKIEPGNSVHSQNMNHLCFSKNPGETISASKEEYFEGRIFALLGKVPSEIVERDCSKYDSSPWILGHLPELPPPI</sequence>
<evidence type="ECO:0000256" key="2">
    <source>
        <dbReference type="ARBA" id="ARBA00022771"/>
    </source>
</evidence>
<dbReference type="SMART" id="SM00356">
    <property type="entry name" value="ZnF_C3H1"/>
    <property type="match status" value="1"/>
</dbReference>
<dbReference type="VEuPathDB" id="MicrosporidiaDB:DI09_36p70"/>